<name>A0A2J8VHW9_PONAB</name>
<dbReference type="InterPro" id="IPR002937">
    <property type="entry name" value="Amino_oxidase"/>
</dbReference>
<dbReference type="PANTHER" id="PTHR42923:SF3">
    <property type="entry name" value="PROTOPORPHYRINOGEN OXIDASE"/>
    <property type="match status" value="1"/>
</dbReference>
<dbReference type="EMBL" id="NDHI03003420">
    <property type="protein sequence ID" value="PNJ57099.1"/>
    <property type="molecule type" value="Genomic_DNA"/>
</dbReference>
<keyword evidence="2" id="KW-0274">FAD</keyword>
<dbReference type="InterPro" id="IPR036188">
    <property type="entry name" value="FAD/NAD-bd_sf"/>
</dbReference>
<protein>
    <submittedName>
        <fullName evidence="4">PPOX isoform 6</fullName>
    </submittedName>
</protein>
<evidence type="ECO:0000313" key="4">
    <source>
        <dbReference type="EMBL" id="PNJ57099.1"/>
    </source>
</evidence>
<feature type="domain" description="Amine oxidase" evidence="3">
    <location>
        <begin position="12"/>
        <end position="83"/>
    </location>
</feature>
<dbReference type="SUPFAM" id="SSF51905">
    <property type="entry name" value="FAD/NAD(P)-binding domain"/>
    <property type="match status" value="1"/>
</dbReference>
<organism evidence="4">
    <name type="scientific">Pongo abelii</name>
    <name type="common">Sumatran orangutan</name>
    <name type="synonym">Pongo pygmaeus abelii</name>
    <dbReference type="NCBI Taxonomy" id="9601"/>
    <lineage>
        <taxon>Eukaryota</taxon>
        <taxon>Metazoa</taxon>
        <taxon>Chordata</taxon>
        <taxon>Craniata</taxon>
        <taxon>Vertebrata</taxon>
        <taxon>Euteleostomi</taxon>
        <taxon>Mammalia</taxon>
        <taxon>Eutheria</taxon>
        <taxon>Euarchontoglires</taxon>
        <taxon>Primates</taxon>
        <taxon>Haplorrhini</taxon>
        <taxon>Catarrhini</taxon>
        <taxon>Hominidae</taxon>
        <taxon>Pongo</taxon>
    </lineage>
</organism>
<accession>A0A2J8VHW9</accession>
<dbReference type="Pfam" id="PF01593">
    <property type="entry name" value="Amino_oxidase"/>
    <property type="match status" value="1"/>
</dbReference>
<dbReference type="AlphaFoldDB" id="A0A2J8VHW9"/>
<dbReference type="InterPro" id="IPR050464">
    <property type="entry name" value="Zeta_carotene_desat/Oxidored"/>
</dbReference>
<dbReference type="GO" id="GO:0004729">
    <property type="term" value="F:oxygen-dependent protoporphyrinogen oxidase activity"/>
    <property type="evidence" value="ECO:0007669"/>
    <property type="project" value="TreeGrafter"/>
</dbReference>
<dbReference type="PANTHER" id="PTHR42923">
    <property type="entry name" value="PROTOPORPHYRINOGEN OXIDASE"/>
    <property type="match status" value="1"/>
</dbReference>
<evidence type="ECO:0000259" key="3">
    <source>
        <dbReference type="Pfam" id="PF01593"/>
    </source>
</evidence>
<evidence type="ECO:0000256" key="1">
    <source>
        <dbReference type="ARBA" id="ARBA00022630"/>
    </source>
</evidence>
<proteinExistence type="predicted"/>
<dbReference type="GO" id="GO:0005743">
    <property type="term" value="C:mitochondrial inner membrane"/>
    <property type="evidence" value="ECO:0007669"/>
    <property type="project" value="TreeGrafter"/>
</dbReference>
<sequence>MGRTVVVLGGGISGLAASYHLSRAPCPPKVVLVESSERLGGWIRSVRGPNGAIFELGPRGIRPAGALGAQTLLLVSLRDSSLEADHVISAIPASGIWTFGAIFRRSSCPGNRV</sequence>
<gene>
    <name evidence="4" type="ORF">CR201_G0019394</name>
</gene>
<dbReference type="Gene3D" id="3.50.50.60">
    <property type="entry name" value="FAD/NAD(P)-binding domain"/>
    <property type="match status" value="1"/>
</dbReference>
<keyword evidence="1" id="KW-0285">Flavoprotein</keyword>
<evidence type="ECO:0000256" key="2">
    <source>
        <dbReference type="ARBA" id="ARBA00022827"/>
    </source>
</evidence>
<comment type="caution">
    <text evidence="4">The sequence shown here is derived from an EMBL/GenBank/DDBJ whole genome shotgun (WGS) entry which is preliminary data.</text>
</comment>
<reference evidence="4" key="1">
    <citation type="submission" date="2017-12" db="EMBL/GenBank/DDBJ databases">
        <title>High-resolution comparative analysis of great ape genomes.</title>
        <authorList>
            <person name="Pollen A."/>
            <person name="Hastie A."/>
            <person name="Hormozdiari F."/>
            <person name="Dougherty M."/>
            <person name="Liu R."/>
            <person name="Chaisson M."/>
            <person name="Hoppe E."/>
            <person name="Hill C."/>
            <person name="Pang A."/>
            <person name="Hillier L."/>
            <person name="Baker C."/>
            <person name="Armstrong J."/>
            <person name="Shendure J."/>
            <person name="Paten B."/>
            <person name="Wilson R."/>
            <person name="Chao H."/>
            <person name="Schneider V."/>
            <person name="Ventura M."/>
            <person name="Kronenberg Z."/>
            <person name="Murali S."/>
            <person name="Gordon D."/>
            <person name="Cantsilieris S."/>
            <person name="Munson K."/>
            <person name="Nelson B."/>
            <person name="Raja A."/>
            <person name="Underwood J."/>
            <person name="Diekhans M."/>
            <person name="Fiddes I."/>
            <person name="Haussler D."/>
            <person name="Eichler E."/>
        </authorList>
    </citation>
    <scope>NUCLEOTIDE SEQUENCE [LARGE SCALE GENOMIC DNA]</scope>
    <source>
        <strain evidence="4">Susie</strain>
    </source>
</reference>
<dbReference type="GO" id="GO:0006783">
    <property type="term" value="P:heme biosynthetic process"/>
    <property type="evidence" value="ECO:0007669"/>
    <property type="project" value="TreeGrafter"/>
</dbReference>